<dbReference type="OMA" id="MKITCAS"/>
<dbReference type="InterPro" id="IPR016072">
    <property type="entry name" value="Skp1_comp_dimer"/>
</dbReference>
<organism evidence="2 3">
    <name type="scientific">Paramecium primaurelia</name>
    <dbReference type="NCBI Taxonomy" id="5886"/>
    <lineage>
        <taxon>Eukaryota</taxon>
        <taxon>Sar</taxon>
        <taxon>Alveolata</taxon>
        <taxon>Ciliophora</taxon>
        <taxon>Intramacronucleata</taxon>
        <taxon>Oligohymenophorea</taxon>
        <taxon>Peniculida</taxon>
        <taxon>Parameciidae</taxon>
        <taxon>Paramecium</taxon>
    </lineage>
</organism>
<name>A0A8S1PHF0_PARPR</name>
<evidence type="ECO:0000313" key="3">
    <source>
        <dbReference type="Proteomes" id="UP000688137"/>
    </source>
</evidence>
<evidence type="ECO:0000313" key="2">
    <source>
        <dbReference type="EMBL" id="CAD8102454.1"/>
    </source>
</evidence>
<accession>A0A8S1PHF0</accession>
<dbReference type="GO" id="GO:0006511">
    <property type="term" value="P:ubiquitin-dependent protein catabolic process"/>
    <property type="evidence" value="ECO:0007669"/>
    <property type="project" value="InterPro"/>
</dbReference>
<gene>
    <name evidence="2" type="ORF">PPRIM_AZ9-3.1.T1180118</name>
</gene>
<reference evidence="2" key="1">
    <citation type="submission" date="2021-01" db="EMBL/GenBank/DDBJ databases">
        <authorList>
            <consortium name="Genoscope - CEA"/>
            <person name="William W."/>
        </authorList>
    </citation>
    <scope>NUCLEOTIDE SEQUENCE</scope>
</reference>
<protein>
    <recommendedName>
        <fullName evidence="1">SKP1 component dimerisation domain-containing protein</fullName>
    </recommendedName>
</protein>
<sequence>MDSKIKITTLANENLYVDKNIICESPILKEALDKSENGEIIIDFPFDILEIIFTFYENHKHEKEIEIKAPLNKQSKFQNFIDKKDYQMLEKLSLNKQQQLIQTCNNLHYNQLMKITCASLANRLQYMDTGAIRQMFNIQQDQSREQLERISLENKWLKE</sequence>
<keyword evidence="3" id="KW-1185">Reference proteome</keyword>
<comment type="caution">
    <text evidence="2">The sequence shown here is derived from an EMBL/GenBank/DDBJ whole genome shotgun (WGS) entry which is preliminary data.</text>
</comment>
<dbReference type="EMBL" id="CAJJDM010000121">
    <property type="protein sequence ID" value="CAD8102454.1"/>
    <property type="molecule type" value="Genomic_DNA"/>
</dbReference>
<dbReference type="Proteomes" id="UP000688137">
    <property type="component" value="Unassembled WGS sequence"/>
</dbReference>
<dbReference type="AlphaFoldDB" id="A0A8S1PHF0"/>
<evidence type="ECO:0000259" key="1">
    <source>
        <dbReference type="Pfam" id="PF01466"/>
    </source>
</evidence>
<dbReference type="Pfam" id="PF01466">
    <property type="entry name" value="Skp1"/>
    <property type="match status" value="1"/>
</dbReference>
<feature type="domain" description="SKP1 component dimerisation" evidence="1">
    <location>
        <begin position="111"/>
        <end position="156"/>
    </location>
</feature>
<proteinExistence type="predicted"/>